<comment type="caution">
    <text evidence="2">The sequence shown here is derived from an EMBL/GenBank/DDBJ whole genome shotgun (WGS) entry which is preliminary data.</text>
</comment>
<dbReference type="EMBL" id="JAAVJR010000994">
    <property type="protein sequence ID" value="NJW55285.1"/>
    <property type="molecule type" value="Genomic_DNA"/>
</dbReference>
<keyword evidence="3" id="KW-1185">Reference proteome</keyword>
<dbReference type="InterPro" id="IPR011604">
    <property type="entry name" value="PDDEXK-like_dom_sf"/>
</dbReference>
<dbReference type="RefSeq" id="WP_168139867.1">
    <property type="nucleotide sequence ID" value="NZ_JAAVJR010000994.1"/>
</dbReference>
<dbReference type="Gene3D" id="3.90.320.10">
    <property type="match status" value="1"/>
</dbReference>
<evidence type="ECO:0000259" key="1">
    <source>
        <dbReference type="Pfam" id="PF12705"/>
    </source>
</evidence>
<evidence type="ECO:0000313" key="2">
    <source>
        <dbReference type="EMBL" id="NJW55285.1"/>
    </source>
</evidence>
<feature type="non-terminal residue" evidence="2">
    <location>
        <position position="1"/>
    </location>
</feature>
<dbReference type="SUPFAM" id="SSF52980">
    <property type="entry name" value="Restriction endonuclease-like"/>
    <property type="match status" value="1"/>
</dbReference>
<protein>
    <submittedName>
        <fullName evidence="2">PD-(D/E)XK nuclease family protein</fullName>
    </submittedName>
</protein>
<dbReference type="Pfam" id="PF12705">
    <property type="entry name" value="PDDEXK_1"/>
    <property type="match status" value="1"/>
</dbReference>
<accession>A0ABX1D4F4</accession>
<dbReference type="Proteomes" id="UP000703674">
    <property type="component" value="Unassembled WGS sequence"/>
</dbReference>
<organism evidence="2 3">
    <name type="scientific">Salinimicrobium oceani</name>
    <dbReference type="NCBI Taxonomy" id="2722702"/>
    <lineage>
        <taxon>Bacteria</taxon>
        <taxon>Pseudomonadati</taxon>
        <taxon>Bacteroidota</taxon>
        <taxon>Flavobacteriia</taxon>
        <taxon>Flavobacteriales</taxon>
        <taxon>Flavobacteriaceae</taxon>
        <taxon>Salinimicrobium</taxon>
    </lineage>
</organism>
<dbReference type="InterPro" id="IPR011335">
    <property type="entry name" value="Restrct_endonuc-II-like"/>
</dbReference>
<feature type="domain" description="PD-(D/E)XK endonuclease-like" evidence="1">
    <location>
        <begin position="3"/>
        <end position="96"/>
    </location>
</feature>
<reference evidence="2 3" key="1">
    <citation type="submission" date="2020-03" db="EMBL/GenBank/DDBJ databases">
        <title>Salinimicrobium sp. nov, isolated from SCS.</title>
        <authorList>
            <person name="Cao W.R."/>
        </authorList>
    </citation>
    <scope>NUCLEOTIDE SEQUENCE [LARGE SCALE GENOMIC DNA]</scope>
    <source>
        <strain evidence="3">J15B91</strain>
    </source>
</reference>
<feature type="non-terminal residue" evidence="2">
    <location>
        <position position="125"/>
    </location>
</feature>
<sequence>FPVEELDFPVFLKGTVDRVDEFNGKFRIIDYKTGKVDQSKVEVVEWEEIALDYDKYSKPFQILTYALMMDDKDPLPSEFEAGIISFKNMQGGFLKFCKKDKKGYGAKKETNITSETLEAFKEQLK</sequence>
<dbReference type="InterPro" id="IPR038726">
    <property type="entry name" value="PDDEXK_AddAB-type"/>
</dbReference>
<proteinExistence type="predicted"/>
<evidence type="ECO:0000313" key="3">
    <source>
        <dbReference type="Proteomes" id="UP000703674"/>
    </source>
</evidence>
<gene>
    <name evidence="2" type="ORF">HC175_20425</name>
</gene>
<name>A0ABX1D4F4_9FLAO</name>